<dbReference type="GO" id="GO:0005615">
    <property type="term" value="C:extracellular space"/>
    <property type="evidence" value="ECO:0007669"/>
    <property type="project" value="TreeGrafter"/>
</dbReference>
<proteinExistence type="predicted"/>
<accession>A0A821T7H6</accession>
<dbReference type="SMART" id="SM00700">
    <property type="entry name" value="JHBP"/>
    <property type="match status" value="1"/>
</dbReference>
<dbReference type="Pfam" id="PF06585">
    <property type="entry name" value="JHBP"/>
    <property type="match status" value="1"/>
</dbReference>
<dbReference type="PANTHER" id="PTHR11008">
    <property type="entry name" value="PROTEIN TAKEOUT-LIKE PROTEIN"/>
    <property type="match status" value="1"/>
</dbReference>
<comment type="caution">
    <text evidence="2">The sequence shown here is derived from an EMBL/GenBank/DDBJ whole genome shotgun (WGS) entry which is preliminary data.</text>
</comment>
<protein>
    <submittedName>
        <fullName evidence="2">Uncharacterized protein</fullName>
    </submittedName>
</protein>
<evidence type="ECO:0000256" key="1">
    <source>
        <dbReference type="SAM" id="SignalP"/>
    </source>
</evidence>
<keyword evidence="1" id="KW-0732">Signal</keyword>
<sequence length="239" mass="27072">MKFVVFACALLVAGATALPQKINEVEPKEPRLITNTIRNIIRQVQNAIRENGMDPLIIDSYEFEYNIPFLVDVRLFLNNFSFIGASDIVIRQMDYSVLQNRLRFNIELPHLVLVVVNSGLKANVFGERYSGDFRGSLAIDGVGLSGEVRVNVGIISGISIRSLNVKFRLDRITSNVHLTVMEEDLSANFNKLFNQDIPYLLKTFEDSINQFITDTIRAIVDEVLKPSYFSGLFNEIESY</sequence>
<name>A0A821T7H6_9NEOP</name>
<reference evidence="2" key="1">
    <citation type="submission" date="2021-02" db="EMBL/GenBank/DDBJ databases">
        <authorList>
            <person name="Steward A R."/>
        </authorList>
    </citation>
    <scope>NUCLEOTIDE SEQUENCE</scope>
</reference>
<feature type="signal peptide" evidence="1">
    <location>
        <begin position="1"/>
        <end position="17"/>
    </location>
</feature>
<dbReference type="AlphaFoldDB" id="A0A821T7H6"/>
<dbReference type="InterPro" id="IPR038606">
    <property type="entry name" value="To_sf"/>
</dbReference>
<dbReference type="InterPro" id="IPR010562">
    <property type="entry name" value="Haemolymph_juvenile_hormone-bd"/>
</dbReference>
<dbReference type="Proteomes" id="UP000663880">
    <property type="component" value="Unassembled WGS sequence"/>
</dbReference>
<dbReference type="OrthoDB" id="7339216at2759"/>
<dbReference type="EMBL" id="CAJOBZ010000023">
    <property type="protein sequence ID" value="CAF4871524.1"/>
    <property type="molecule type" value="Genomic_DNA"/>
</dbReference>
<feature type="chain" id="PRO_5032894584" evidence="1">
    <location>
        <begin position="18"/>
        <end position="239"/>
    </location>
</feature>
<evidence type="ECO:0000313" key="3">
    <source>
        <dbReference type="Proteomes" id="UP000663880"/>
    </source>
</evidence>
<dbReference type="Gene3D" id="3.15.10.30">
    <property type="entry name" value="Haemolymph juvenile hormone binding protein"/>
    <property type="match status" value="1"/>
</dbReference>
<gene>
    <name evidence="2" type="ORF">PMACD_LOCUS8805</name>
</gene>
<keyword evidence="3" id="KW-1185">Reference proteome</keyword>
<organism evidence="2 3">
    <name type="scientific">Pieris macdunnoughi</name>
    <dbReference type="NCBI Taxonomy" id="345717"/>
    <lineage>
        <taxon>Eukaryota</taxon>
        <taxon>Metazoa</taxon>
        <taxon>Ecdysozoa</taxon>
        <taxon>Arthropoda</taxon>
        <taxon>Hexapoda</taxon>
        <taxon>Insecta</taxon>
        <taxon>Pterygota</taxon>
        <taxon>Neoptera</taxon>
        <taxon>Endopterygota</taxon>
        <taxon>Lepidoptera</taxon>
        <taxon>Glossata</taxon>
        <taxon>Ditrysia</taxon>
        <taxon>Papilionoidea</taxon>
        <taxon>Pieridae</taxon>
        <taxon>Pierinae</taxon>
        <taxon>Pieris</taxon>
    </lineage>
</organism>
<dbReference type="PANTHER" id="PTHR11008:SF29">
    <property type="entry name" value="IP17226P"/>
    <property type="match status" value="1"/>
</dbReference>
<evidence type="ECO:0000313" key="2">
    <source>
        <dbReference type="EMBL" id="CAF4871524.1"/>
    </source>
</evidence>